<evidence type="ECO:0000313" key="5">
    <source>
        <dbReference type="EMBL" id="JAC96638.1"/>
    </source>
</evidence>
<organism evidence="5">
    <name type="scientific">Zeugodacus cucurbitae</name>
    <name type="common">Melon fruit fly</name>
    <name type="synonym">Bactrocera cucurbitae</name>
    <dbReference type="NCBI Taxonomy" id="28588"/>
    <lineage>
        <taxon>Eukaryota</taxon>
        <taxon>Metazoa</taxon>
        <taxon>Ecdysozoa</taxon>
        <taxon>Arthropoda</taxon>
        <taxon>Hexapoda</taxon>
        <taxon>Insecta</taxon>
        <taxon>Pterygota</taxon>
        <taxon>Neoptera</taxon>
        <taxon>Endopterygota</taxon>
        <taxon>Diptera</taxon>
        <taxon>Brachycera</taxon>
        <taxon>Muscomorpha</taxon>
        <taxon>Tephritoidea</taxon>
        <taxon>Tephritidae</taxon>
        <taxon>Zeugodacus</taxon>
        <taxon>Zeugodacus</taxon>
    </lineage>
</organism>
<keyword evidence="1" id="KW-0732">Signal</keyword>
<gene>
    <name evidence="5" type="primary">anon-3B1.2_0</name>
    <name evidence="5" type="ORF">g.16784</name>
</gene>
<accession>A0A0A1WCE9</accession>
<evidence type="ECO:0000256" key="1">
    <source>
        <dbReference type="ARBA" id="ARBA00022729"/>
    </source>
</evidence>
<proteinExistence type="inferred from homology"/>
<dbReference type="InterPro" id="IPR038606">
    <property type="entry name" value="To_sf"/>
</dbReference>
<dbReference type="EMBL" id="GBXI01017653">
    <property type="protein sequence ID" value="JAC96638.1"/>
    <property type="molecule type" value="Transcribed_RNA"/>
</dbReference>
<keyword evidence="2" id="KW-0090">Biological rhythms</keyword>
<dbReference type="FunFam" id="3.15.10.30:FF:000001">
    <property type="entry name" value="Takeout-like protein 1"/>
    <property type="match status" value="1"/>
</dbReference>
<keyword evidence="4" id="KW-0812">Transmembrane</keyword>
<reference evidence="5" key="2">
    <citation type="journal article" date="2015" name="Gigascience">
        <title>Reconstructing a comprehensive transcriptome assembly of a white-pupal translocated strain of the pest fruit fly Bactrocera cucurbitae.</title>
        <authorList>
            <person name="Sim S.B."/>
            <person name="Calla B."/>
            <person name="Hall B."/>
            <person name="DeRego T."/>
            <person name="Geib S.M."/>
        </authorList>
    </citation>
    <scope>NUCLEOTIDE SEQUENCE</scope>
</reference>
<dbReference type="Gene3D" id="3.15.10.30">
    <property type="entry name" value="Haemolymph juvenile hormone binding protein"/>
    <property type="match status" value="1"/>
</dbReference>
<dbReference type="PANTHER" id="PTHR11008">
    <property type="entry name" value="PROTEIN TAKEOUT-LIKE PROTEIN"/>
    <property type="match status" value="1"/>
</dbReference>
<dbReference type="PANTHER" id="PTHR11008:SF15">
    <property type="entry name" value="CIRCADIAN CLOCK-CONTROLLED PROTEIN"/>
    <property type="match status" value="1"/>
</dbReference>
<dbReference type="AlphaFoldDB" id="A0A0A1WCE9"/>
<dbReference type="SMART" id="SM00700">
    <property type="entry name" value="JHBP"/>
    <property type="match status" value="1"/>
</dbReference>
<dbReference type="InterPro" id="IPR010562">
    <property type="entry name" value="Haemolymph_juvenile_hormone-bd"/>
</dbReference>
<feature type="transmembrane region" description="Helical" evidence="4">
    <location>
        <begin position="39"/>
        <end position="59"/>
    </location>
</feature>
<evidence type="ECO:0000256" key="4">
    <source>
        <dbReference type="SAM" id="Phobius"/>
    </source>
</evidence>
<comment type="similarity">
    <text evidence="3">Belongs to the TO family.</text>
</comment>
<keyword evidence="4" id="KW-0472">Membrane</keyword>
<dbReference type="GO" id="GO:0005615">
    <property type="term" value="C:extracellular space"/>
    <property type="evidence" value="ECO:0007669"/>
    <property type="project" value="TreeGrafter"/>
</dbReference>
<name>A0A0A1WCE9_ZEUCU</name>
<keyword evidence="4" id="KW-1133">Transmembrane helix</keyword>
<dbReference type="GO" id="GO:0007623">
    <property type="term" value="P:circadian rhythm"/>
    <property type="evidence" value="ECO:0007669"/>
    <property type="project" value="UniProtKB-ARBA"/>
</dbReference>
<reference evidence="5" key="1">
    <citation type="submission" date="2014-11" db="EMBL/GenBank/DDBJ databases">
        <authorList>
            <person name="Geib S."/>
        </authorList>
    </citation>
    <scope>NUCLEOTIDE SEQUENCE</scope>
</reference>
<evidence type="ECO:0000256" key="3">
    <source>
        <dbReference type="ARBA" id="ARBA00060902"/>
    </source>
</evidence>
<sequence length="302" mass="34247">MANNNNDNRQNNNYSRISSSRLSRVTAAHAQPDLRIRRISLLAMISKLLLQCSLTVIVISCVTTNLGVAAQGQITVDDDFARLMGKCKTDSAEFDDCMKDVFNDLRAYFPTGVPAYNIKPFDPHRSPFVELRRGDQNNFGGFKLILRNISEYGWSRSEVTRYRTDFANKRIIYAQYFPEKSLDGWYEFSGKILGTPIKRSGFWNMTLYDYSQTTSVRRLGAPGALLKVHVEIDRIGGLKMHVGNALAEGRERLDNFADGVINSMWPIGFPVIKPLINELVSSAFTDIFNESFRKFPITKFLS</sequence>
<protein>
    <submittedName>
        <fullName evidence="5">Circadian clock-controlled protein</fullName>
    </submittedName>
</protein>
<dbReference type="Pfam" id="PF06585">
    <property type="entry name" value="JHBP"/>
    <property type="match status" value="1"/>
</dbReference>
<evidence type="ECO:0000256" key="2">
    <source>
        <dbReference type="ARBA" id="ARBA00023108"/>
    </source>
</evidence>